<gene>
    <name evidence="2" type="primary">LOC102805241</name>
</gene>
<evidence type="ECO:0000313" key="1">
    <source>
        <dbReference type="Proteomes" id="UP000694865"/>
    </source>
</evidence>
<accession>A0ABM0MK96</accession>
<dbReference type="PANTHER" id="PTHR47331:SF5">
    <property type="entry name" value="RIBONUCLEASE H"/>
    <property type="match status" value="1"/>
</dbReference>
<reference evidence="2" key="1">
    <citation type="submission" date="2025-08" db="UniProtKB">
        <authorList>
            <consortium name="RefSeq"/>
        </authorList>
    </citation>
    <scope>IDENTIFICATION</scope>
    <source>
        <tissue evidence="2">Testes</tissue>
    </source>
</reference>
<name>A0ABM0MK96_SACKO</name>
<keyword evidence="1" id="KW-1185">Reference proteome</keyword>
<proteinExistence type="predicted"/>
<evidence type="ECO:0000313" key="2">
    <source>
        <dbReference type="RefSeq" id="XP_006820437.1"/>
    </source>
</evidence>
<sequence>MKVHLFGAASSPGCANYGMKYLANQNKIEFPLAASFLQGDFYVDDGLISTESTDDAIKLVKEVQTVCSKGGLHLHKFISNSREVMKAIPMSERASGIKNVDLSHDSLPIERVLGIQWGVESDTFKFHIQAKDQPPTRRGILSTVASIYNPLGFLAPFILIGKRILQEMCRKNIGWDEPLSDNLRPIRDRWKADFENLKAVQVPRSYKPHDFGKILSTELHHFSDASTCGYGQCSYLRLVGENRVHCTLIVGKTRVAPIKVVTIPRLELTAAIVSANMSHRLKEELNVNIDGEYFWTDSQVVLGYIANEARRFHVFIANKIQSIRHLSNCSQWYYVSSRENPADHTSRGVFASELLDSNWFQGPKFLWERELEIVEESTYELNVGDPEVRNVTTFSAVTQEEPFNLETCMSRFSKWSGAVGALARIKRVLRDRKE</sequence>
<dbReference type="Proteomes" id="UP000694865">
    <property type="component" value="Unplaced"/>
</dbReference>
<protein>
    <submittedName>
        <fullName evidence="2">Uncharacterized protein LOC102805241</fullName>
    </submittedName>
</protein>
<dbReference type="GeneID" id="102805241"/>
<dbReference type="InterPro" id="IPR008042">
    <property type="entry name" value="Retrotrans_Pao"/>
</dbReference>
<dbReference type="PANTHER" id="PTHR47331">
    <property type="entry name" value="PHD-TYPE DOMAIN-CONTAINING PROTEIN"/>
    <property type="match status" value="1"/>
</dbReference>
<organism evidence="1 2">
    <name type="scientific">Saccoglossus kowalevskii</name>
    <name type="common">Acorn worm</name>
    <dbReference type="NCBI Taxonomy" id="10224"/>
    <lineage>
        <taxon>Eukaryota</taxon>
        <taxon>Metazoa</taxon>
        <taxon>Hemichordata</taxon>
        <taxon>Enteropneusta</taxon>
        <taxon>Harrimaniidae</taxon>
        <taxon>Saccoglossus</taxon>
    </lineage>
</organism>
<dbReference type="Pfam" id="PF05380">
    <property type="entry name" value="Peptidase_A17"/>
    <property type="match status" value="1"/>
</dbReference>
<dbReference type="RefSeq" id="XP_006820437.1">
    <property type="nucleotide sequence ID" value="XM_006820374.1"/>
</dbReference>